<dbReference type="PANTHER" id="PTHR42978">
    <property type="entry name" value="QUORUM-QUENCHING LACTONASE YTNP-RELATED-RELATED"/>
    <property type="match status" value="1"/>
</dbReference>
<evidence type="ECO:0008006" key="8">
    <source>
        <dbReference type="Google" id="ProtNLM"/>
    </source>
</evidence>
<dbReference type="RefSeq" id="WP_301238354.1">
    <property type="nucleotide sequence ID" value="NZ_JANRHH010000030.1"/>
</dbReference>
<sequence length="366" mass="42601">MKVQEEVRTHYFQKISFFEEAHAEENPGRQLELIREAAPRFKEWFRQTGTVTAFHSYDLITLPYPRKYALWRAALSPVSYVWFTNRMFIVQWRAKGRIWTLLNEPTEYELASNTPYFAEQIRKYGEFFSHTLLSYRYGTVEKHLETVGLRPEDIDFITYDHLHTQDVRRWIGTTKPQADISPDQPVKAYFPKAKLIVQRKEWDILPHLHPLQRIWYQPEKFADIPEERLLFIDGDVLLGPGVALMWTPGHTQGNHSLVVNTDSGIWVSSENGVAAECYAPMESGIPGLRRYAKKTGFEVVLNANTIENTARQYNSMIQEKLVADPCKNRPGLPQFFPSSELRGHIFAPGTRPSYQHKRVSFGRIIR</sequence>
<evidence type="ECO:0000256" key="2">
    <source>
        <dbReference type="ARBA" id="ARBA00007749"/>
    </source>
</evidence>
<comment type="caution">
    <text evidence="6">The sequence shown here is derived from an EMBL/GenBank/DDBJ whole genome shotgun (WGS) entry which is preliminary data.</text>
</comment>
<name>A0ABT8ILJ2_9BACL</name>
<evidence type="ECO:0000256" key="5">
    <source>
        <dbReference type="ARBA" id="ARBA00022833"/>
    </source>
</evidence>
<proteinExistence type="inferred from homology"/>
<keyword evidence="5" id="KW-0862">Zinc</keyword>
<keyword evidence="4" id="KW-0378">Hydrolase</keyword>
<comment type="similarity">
    <text evidence="2">Belongs to the metallo-beta-lactamase superfamily.</text>
</comment>
<keyword evidence="7" id="KW-1185">Reference proteome</keyword>
<protein>
    <recommendedName>
        <fullName evidence="8">Metallo-beta-lactamase domain-containing protein</fullName>
    </recommendedName>
</protein>
<organism evidence="6 7">
    <name type="scientific">Polycladomyces subterraneus</name>
    <dbReference type="NCBI Taxonomy" id="1016997"/>
    <lineage>
        <taxon>Bacteria</taxon>
        <taxon>Bacillati</taxon>
        <taxon>Bacillota</taxon>
        <taxon>Bacilli</taxon>
        <taxon>Bacillales</taxon>
        <taxon>Thermoactinomycetaceae</taxon>
        <taxon>Polycladomyces</taxon>
    </lineage>
</organism>
<keyword evidence="3" id="KW-0479">Metal-binding</keyword>
<comment type="cofactor">
    <cofactor evidence="1">
        <name>Zn(2+)</name>
        <dbReference type="ChEBI" id="CHEBI:29105"/>
    </cofactor>
</comment>
<reference evidence="6" key="1">
    <citation type="submission" date="2022-08" db="EMBL/GenBank/DDBJ databases">
        <title>Polycladomyces zharkentsis sp. nov., a novel thermophilic CMC and starch-degrading bacterium isolated from a geothermal spring in Kazakhstan.</title>
        <authorList>
            <person name="Mashzhan A."/>
            <person name="Kistaubaeva A."/>
            <person name="Javier-Lopez R."/>
            <person name="Birkeland N.-K."/>
        </authorList>
    </citation>
    <scope>NUCLEOTIDE SEQUENCE</scope>
    <source>
        <strain evidence="6">KSR 13</strain>
    </source>
</reference>
<dbReference type="InterPro" id="IPR051013">
    <property type="entry name" value="MBL_superfamily_lactonases"/>
</dbReference>
<evidence type="ECO:0000313" key="7">
    <source>
        <dbReference type="Proteomes" id="UP001174196"/>
    </source>
</evidence>
<dbReference type="InterPro" id="IPR036866">
    <property type="entry name" value="RibonucZ/Hydroxyglut_hydro"/>
</dbReference>
<gene>
    <name evidence="6" type="ORF">NWF35_07075</name>
</gene>
<evidence type="ECO:0000256" key="1">
    <source>
        <dbReference type="ARBA" id="ARBA00001947"/>
    </source>
</evidence>
<evidence type="ECO:0000256" key="3">
    <source>
        <dbReference type="ARBA" id="ARBA00022723"/>
    </source>
</evidence>
<dbReference type="EMBL" id="JANRHH010000030">
    <property type="protein sequence ID" value="MDN4593663.1"/>
    <property type="molecule type" value="Genomic_DNA"/>
</dbReference>
<accession>A0ABT8ILJ2</accession>
<evidence type="ECO:0000256" key="4">
    <source>
        <dbReference type="ARBA" id="ARBA00022801"/>
    </source>
</evidence>
<dbReference type="Proteomes" id="UP001174196">
    <property type="component" value="Unassembled WGS sequence"/>
</dbReference>
<dbReference type="PANTHER" id="PTHR42978:SF7">
    <property type="entry name" value="METALLO-HYDROLASE RV2300C-RELATED"/>
    <property type="match status" value="1"/>
</dbReference>
<dbReference type="Gene3D" id="3.60.15.10">
    <property type="entry name" value="Ribonuclease Z/Hydroxyacylglutathione hydrolase-like"/>
    <property type="match status" value="1"/>
</dbReference>
<dbReference type="SUPFAM" id="SSF56281">
    <property type="entry name" value="Metallo-hydrolase/oxidoreductase"/>
    <property type="match status" value="1"/>
</dbReference>
<evidence type="ECO:0000313" key="6">
    <source>
        <dbReference type="EMBL" id="MDN4593663.1"/>
    </source>
</evidence>